<name>A0A6J4SEF0_9SPHN</name>
<gene>
    <name evidence="2" type="ORF">AVDCRST_MAG91-562</name>
</gene>
<organism evidence="2">
    <name type="scientific">uncultured Sphingomonadaceae bacterium</name>
    <dbReference type="NCBI Taxonomy" id="169976"/>
    <lineage>
        <taxon>Bacteria</taxon>
        <taxon>Pseudomonadati</taxon>
        <taxon>Pseudomonadota</taxon>
        <taxon>Alphaproteobacteria</taxon>
        <taxon>Sphingomonadales</taxon>
        <taxon>Sphingomonadaceae</taxon>
        <taxon>environmental samples</taxon>
    </lineage>
</organism>
<reference evidence="2" key="1">
    <citation type="submission" date="2020-02" db="EMBL/GenBank/DDBJ databases">
        <authorList>
            <person name="Meier V. D."/>
        </authorList>
    </citation>
    <scope>NUCLEOTIDE SEQUENCE</scope>
    <source>
        <strain evidence="2">AVDCRST_MAG91</strain>
    </source>
</reference>
<accession>A0A6J4SEF0</accession>
<feature type="region of interest" description="Disordered" evidence="1">
    <location>
        <begin position="1"/>
        <end position="21"/>
    </location>
</feature>
<dbReference type="AlphaFoldDB" id="A0A6J4SEF0"/>
<evidence type="ECO:0000313" key="2">
    <source>
        <dbReference type="EMBL" id="CAA9491380.1"/>
    </source>
</evidence>
<protein>
    <submittedName>
        <fullName evidence="2">Uncharacterized protein</fullName>
    </submittedName>
</protein>
<sequence length="54" mass="5668">MVASPPRVIPDPSSSLRGAEGDAAIHSGHRSATKMDCFAALAMTARWSRNVCSP</sequence>
<dbReference type="EMBL" id="CADCVX010000128">
    <property type="protein sequence ID" value="CAA9491380.1"/>
    <property type="molecule type" value="Genomic_DNA"/>
</dbReference>
<evidence type="ECO:0000256" key="1">
    <source>
        <dbReference type="SAM" id="MobiDB-lite"/>
    </source>
</evidence>
<proteinExistence type="predicted"/>